<sequence length="143" mass="15724">LDVEVLANTLAEEMCAQHGMAYLGLLDYHAYVTAGASEGMEATLLLSFLLETSCLPVVDCRPRGGSSGTCYATAVLLQWDLHTGFHRVVETGRLKETGLDGLERPPSWWVRPLEASIWMTNYAVLRGQPLTSLRSGPWEITLT</sequence>
<protein>
    <submittedName>
        <fullName evidence="1">Uncharacterized protein</fullName>
    </submittedName>
</protein>
<name>A0A131XJW8_9ACAR</name>
<dbReference type="EMBL" id="GEFH01001158">
    <property type="protein sequence ID" value="JAP67423.1"/>
    <property type="molecule type" value="mRNA"/>
</dbReference>
<reference evidence="1" key="1">
    <citation type="journal article" date="2017" name="Ticks Tick Borne Dis.">
        <title>An insight into the sialome of Hyalomma excavatum.</title>
        <authorList>
            <person name="Ribeiro J.M."/>
            <person name="Slovak M."/>
            <person name="Francischetti I.M."/>
        </authorList>
    </citation>
    <scope>NUCLEOTIDE SEQUENCE</scope>
    <source>
        <strain evidence="1">Samish</strain>
        <tissue evidence="1">Salivary glands</tissue>
    </source>
</reference>
<proteinExistence type="evidence at transcript level"/>
<organism evidence="1">
    <name type="scientific">Hyalomma excavatum</name>
    <dbReference type="NCBI Taxonomy" id="257692"/>
    <lineage>
        <taxon>Eukaryota</taxon>
        <taxon>Metazoa</taxon>
        <taxon>Ecdysozoa</taxon>
        <taxon>Arthropoda</taxon>
        <taxon>Chelicerata</taxon>
        <taxon>Arachnida</taxon>
        <taxon>Acari</taxon>
        <taxon>Parasitiformes</taxon>
        <taxon>Ixodida</taxon>
        <taxon>Ixodoidea</taxon>
        <taxon>Ixodidae</taxon>
        <taxon>Hyalomminae</taxon>
        <taxon>Hyalomma</taxon>
    </lineage>
</organism>
<accession>A0A131XJW8</accession>
<feature type="non-terminal residue" evidence="1">
    <location>
        <position position="1"/>
    </location>
</feature>
<evidence type="ECO:0000313" key="1">
    <source>
        <dbReference type="EMBL" id="JAP67423.1"/>
    </source>
</evidence>
<dbReference type="AlphaFoldDB" id="A0A131XJW8"/>